<evidence type="ECO:0000256" key="2">
    <source>
        <dbReference type="ARBA" id="ARBA00004496"/>
    </source>
</evidence>
<feature type="compositionally biased region" description="Acidic residues" evidence="6">
    <location>
        <begin position="121"/>
        <end position="132"/>
    </location>
</feature>
<evidence type="ECO:0000313" key="7">
    <source>
        <dbReference type="EMBL" id="CDF88744.1"/>
    </source>
</evidence>
<proteinExistence type="inferred from homology"/>
<dbReference type="Pfam" id="PF04856">
    <property type="entry name" value="Securin"/>
    <property type="match status" value="1"/>
</dbReference>
<evidence type="ECO:0000256" key="3">
    <source>
        <dbReference type="ARBA" id="ARBA00009264"/>
    </source>
</evidence>
<comment type="similarity">
    <text evidence="3">Belongs to the securin family.</text>
</comment>
<dbReference type="GO" id="GO:0051276">
    <property type="term" value="P:chromosome organization"/>
    <property type="evidence" value="ECO:0007669"/>
    <property type="project" value="InterPro"/>
</dbReference>
<dbReference type="GO" id="GO:0005634">
    <property type="term" value="C:nucleus"/>
    <property type="evidence" value="ECO:0007669"/>
    <property type="project" value="UniProtKB-SubCell"/>
</dbReference>
<dbReference type="OrthoDB" id="4065086at2759"/>
<evidence type="ECO:0000256" key="4">
    <source>
        <dbReference type="ARBA" id="ARBA00022490"/>
    </source>
</evidence>
<feature type="compositionally biased region" description="Acidic residues" evidence="6">
    <location>
        <begin position="208"/>
        <end position="227"/>
    </location>
</feature>
<accession>A0A8J2X9N6</accession>
<feature type="region of interest" description="Disordered" evidence="6">
    <location>
        <begin position="204"/>
        <end position="276"/>
    </location>
</feature>
<keyword evidence="8" id="KW-1185">Reference proteome</keyword>
<gene>
    <name evidence="7" type="ORF">BN860_00958g</name>
</gene>
<comment type="subcellular location">
    <subcellularLocation>
        <location evidence="2">Cytoplasm</location>
    </subcellularLocation>
    <subcellularLocation>
        <location evidence="1">Nucleus</location>
    </subcellularLocation>
</comment>
<feature type="compositionally biased region" description="Basic and acidic residues" evidence="6">
    <location>
        <begin position="133"/>
        <end position="147"/>
    </location>
</feature>
<reference evidence="8" key="1">
    <citation type="journal article" date="2013" name="Genome Announc.">
        <title>Genome sequence of the food spoilage yeast Zygosaccharomyces bailii CLIB 213(T).</title>
        <authorList>
            <person name="Galeote V."/>
            <person name="Bigey F."/>
            <person name="Devillers H."/>
            <person name="Neuveglise C."/>
            <person name="Dequin S."/>
        </authorList>
    </citation>
    <scope>NUCLEOTIDE SEQUENCE [LARGE SCALE GENOMIC DNA]</scope>
    <source>
        <strain evidence="8">CLIB 213 / ATCC 58445 / CBS 680 / CCRC 21525 / NBRC 1098 / NCYC 1416 / NRRL Y-2227</strain>
    </source>
</reference>
<evidence type="ECO:0000256" key="6">
    <source>
        <dbReference type="SAM" id="MobiDB-lite"/>
    </source>
</evidence>
<feature type="region of interest" description="Disordered" evidence="6">
    <location>
        <begin position="119"/>
        <end position="160"/>
    </location>
</feature>
<evidence type="ECO:0000313" key="8">
    <source>
        <dbReference type="Proteomes" id="UP000019375"/>
    </source>
</evidence>
<dbReference type="GO" id="GO:0005737">
    <property type="term" value="C:cytoplasm"/>
    <property type="evidence" value="ECO:0007669"/>
    <property type="project" value="UniProtKB-SubCell"/>
</dbReference>
<evidence type="ECO:0000256" key="5">
    <source>
        <dbReference type="ARBA" id="ARBA00023242"/>
    </source>
</evidence>
<organism evidence="7 8">
    <name type="scientific">Zygosaccharomyces bailii (strain CLIB 213 / ATCC 58445 / CBS 680 / BCRC 21525 / NBRC 1098 / NCYC 1416 / NRRL Y-2227)</name>
    <dbReference type="NCBI Taxonomy" id="1333698"/>
    <lineage>
        <taxon>Eukaryota</taxon>
        <taxon>Fungi</taxon>
        <taxon>Dikarya</taxon>
        <taxon>Ascomycota</taxon>
        <taxon>Saccharomycotina</taxon>
        <taxon>Saccharomycetes</taxon>
        <taxon>Saccharomycetales</taxon>
        <taxon>Saccharomycetaceae</taxon>
        <taxon>Zygosaccharomyces</taxon>
    </lineage>
</organism>
<sequence length="287" mass="32288">MGQEIQENKENDLMVSAGDNWSVIMPQTPVHLLKRTHSNVLKPSGDKRERRSRSTSPMKRVGRLPLASKDHNRAAAWGPVKKRQPTLQGDILSNPRKLQKYGSVLGYNELPRTKSLVLKDAEEEEEEAEEEGELQKKLRDALSKQDESTEGLNSNGLSQLVRDAKDEVEFAPQKVAELEYVPDGVPLFGAEEIGKLNTVNLGMWKDSDESETETEIENESGNEEENEAQNSQMLPLQKIKSGGSDHEKTHNARWRRLEPKVTQASTEADFDYNGDGLTAEELEELLR</sequence>
<dbReference type="InterPro" id="IPR006940">
    <property type="entry name" value="Securin_separation_inhibitor"/>
</dbReference>
<keyword evidence="4" id="KW-0963">Cytoplasm</keyword>
<name>A0A8J2X9N6_ZYGB2</name>
<feature type="compositionally biased region" description="Basic and acidic residues" evidence="6">
    <location>
        <begin position="243"/>
        <end position="259"/>
    </location>
</feature>
<evidence type="ECO:0000256" key="1">
    <source>
        <dbReference type="ARBA" id="ARBA00004123"/>
    </source>
</evidence>
<dbReference type="AlphaFoldDB" id="A0A8J2X9N6"/>
<keyword evidence="5" id="KW-0539">Nucleus</keyword>
<feature type="region of interest" description="Disordered" evidence="6">
    <location>
        <begin position="35"/>
        <end position="87"/>
    </location>
</feature>
<protein>
    <submittedName>
        <fullName evidence="7">ZYBA0S03-00958g1_1</fullName>
    </submittedName>
</protein>
<dbReference type="EMBL" id="HG316456">
    <property type="protein sequence ID" value="CDF88744.1"/>
    <property type="molecule type" value="Genomic_DNA"/>
</dbReference>
<dbReference type="Proteomes" id="UP000019375">
    <property type="component" value="Unassembled WGS sequence"/>
</dbReference>